<accession>A0A2G5BK24</accession>
<dbReference type="GO" id="GO:0003677">
    <property type="term" value="F:DNA binding"/>
    <property type="evidence" value="ECO:0007669"/>
    <property type="project" value="UniProtKB-KW"/>
</dbReference>
<dbReference type="SUPFAM" id="SSF56019">
    <property type="entry name" value="The spindle assembly checkpoint protein mad2"/>
    <property type="match status" value="1"/>
</dbReference>
<evidence type="ECO:0000313" key="4">
    <source>
        <dbReference type="EMBL" id="PIA19360.1"/>
    </source>
</evidence>
<dbReference type="InterPro" id="IPR045091">
    <property type="entry name" value="Mad2-like"/>
</dbReference>
<dbReference type="Gene3D" id="3.30.900.10">
    <property type="entry name" value="HORMA domain"/>
    <property type="match status" value="1"/>
</dbReference>
<dbReference type="Pfam" id="PF02301">
    <property type="entry name" value="HORMA"/>
    <property type="match status" value="1"/>
</dbReference>
<sequence>MLATRDYKRGAKTISKVDAICDFLEVYIHGILYARGIYPQSLFEDQYAYGIPVKASRHPELNGYIINVVAAIKSELEKEGPLGDVMVNIVDDEDNTIEAFVLELSTVCGIYERAHDIELRAAIIRMSTLDPPPDTPQDKSFQVLYRPRDGSAPSQQSKWLPRIEGKKDKDVQGARDPATKLVPLASVESAELKVQAFALLRRG</sequence>
<keyword evidence="4" id="KW-0238">DNA-binding</keyword>
<feature type="domain" description="HORMA" evidence="3">
    <location>
        <begin position="14"/>
        <end position="203"/>
    </location>
</feature>
<protein>
    <submittedName>
        <fullName evidence="4">DNA-binding protein</fullName>
    </submittedName>
</protein>
<organism evidence="4 5">
    <name type="scientific">Coemansia reversa (strain ATCC 12441 / NRRL 1564)</name>
    <dbReference type="NCBI Taxonomy" id="763665"/>
    <lineage>
        <taxon>Eukaryota</taxon>
        <taxon>Fungi</taxon>
        <taxon>Fungi incertae sedis</taxon>
        <taxon>Zoopagomycota</taxon>
        <taxon>Kickxellomycotina</taxon>
        <taxon>Kickxellomycetes</taxon>
        <taxon>Kickxellales</taxon>
        <taxon>Kickxellaceae</taxon>
        <taxon>Coemansia</taxon>
    </lineage>
</organism>
<comment type="similarity">
    <text evidence="1">Belongs to the MAD2 family.</text>
</comment>
<evidence type="ECO:0000256" key="2">
    <source>
        <dbReference type="SAM" id="MobiDB-lite"/>
    </source>
</evidence>
<evidence type="ECO:0000313" key="5">
    <source>
        <dbReference type="Proteomes" id="UP000242474"/>
    </source>
</evidence>
<evidence type="ECO:0000256" key="1">
    <source>
        <dbReference type="ARBA" id="ARBA00010348"/>
    </source>
</evidence>
<feature type="region of interest" description="Disordered" evidence="2">
    <location>
        <begin position="148"/>
        <end position="177"/>
    </location>
</feature>
<dbReference type="STRING" id="763665.A0A2G5BK24"/>
<proteinExistence type="inferred from homology"/>
<dbReference type="AlphaFoldDB" id="A0A2G5BK24"/>
<dbReference type="GO" id="GO:0016035">
    <property type="term" value="C:zeta DNA polymerase complex"/>
    <property type="evidence" value="ECO:0007669"/>
    <property type="project" value="TreeGrafter"/>
</dbReference>
<dbReference type="OrthoDB" id="21254at2759"/>
<dbReference type="EMBL" id="KZ303487">
    <property type="protein sequence ID" value="PIA19360.1"/>
    <property type="molecule type" value="Genomic_DNA"/>
</dbReference>
<dbReference type="PANTHER" id="PTHR11842:SF10">
    <property type="entry name" value="MITOTIC SPINDLE ASSEMBLY CHECKPOINT PROTEIN MAD2B"/>
    <property type="match status" value="1"/>
</dbReference>
<reference evidence="4 5" key="1">
    <citation type="journal article" date="2015" name="Genome Biol. Evol.">
        <title>Phylogenomic analyses indicate that early fungi evolved digesting cell walls of algal ancestors of land plants.</title>
        <authorList>
            <person name="Chang Y."/>
            <person name="Wang S."/>
            <person name="Sekimoto S."/>
            <person name="Aerts A.L."/>
            <person name="Choi C."/>
            <person name="Clum A."/>
            <person name="LaButti K.M."/>
            <person name="Lindquist E.A."/>
            <person name="Yee Ngan C."/>
            <person name="Ohm R.A."/>
            <person name="Salamov A.A."/>
            <person name="Grigoriev I.V."/>
            <person name="Spatafora J.W."/>
            <person name="Berbee M.L."/>
        </authorList>
    </citation>
    <scope>NUCLEOTIDE SEQUENCE [LARGE SCALE GENOMIC DNA]</scope>
    <source>
        <strain evidence="4 5">NRRL 1564</strain>
    </source>
</reference>
<dbReference type="PANTHER" id="PTHR11842">
    <property type="entry name" value="MITOTIC SPINDLE ASSEMBLY CHECKPOINT PROTEIN MAD2"/>
    <property type="match status" value="1"/>
</dbReference>
<dbReference type="PROSITE" id="PS50815">
    <property type="entry name" value="HORMA"/>
    <property type="match status" value="1"/>
</dbReference>
<keyword evidence="5" id="KW-1185">Reference proteome</keyword>
<dbReference type="InterPro" id="IPR003511">
    <property type="entry name" value="HORMA_dom"/>
</dbReference>
<evidence type="ECO:0000259" key="3">
    <source>
        <dbReference type="PROSITE" id="PS50815"/>
    </source>
</evidence>
<dbReference type="InterPro" id="IPR036570">
    <property type="entry name" value="HORMA_dom_sf"/>
</dbReference>
<feature type="compositionally biased region" description="Basic and acidic residues" evidence="2">
    <location>
        <begin position="161"/>
        <end position="173"/>
    </location>
</feature>
<gene>
    <name evidence="4" type="ORF">COEREDRAFT_79291</name>
</gene>
<dbReference type="Proteomes" id="UP000242474">
    <property type="component" value="Unassembled WGS sequence"/>
</dbReference>
<name>A0A2G5BK24_COERN</name>